<accession>A0A0S4TKD3</accession>
<feature type="region of interest" description="Disordered" evidence="1">
    <location>
        <begin position="95"/>
        <end position="128"/>
    </location>
</feature>
<reference evidence="3" key="1">
    <citation type="submission" date="2015-08" db="EMBL/GenBank/DDBJ databases">
        <authorList>
            <person name="Babu N.S."/>
            <person name="Beckwith C.J."/>
            <person name="Beseler K.G."/>
            <person name="Brison A."/>
            <person name="Carone J.V."/>
            <person name="Caskin T.P."/>
            <person name="Diamond M."/>
            <person name="Durham M.E."/>
            <person name="Foxe J.M."/>
            <person name="Go M."/>
            <person name="Henderson B.A."/>
            <person name="Jones I.B."/>
            <person name="McGettigan J.A."/>
            <person name="Micheletti S.J."/>
            <person name="Nasrallah M.E."/>
            <person name="Ortiz D."/>
            <person name="Piller C.R."/>
            <person name="Privatt S.R."/>
            <person name="Schneider S.L."/>
            <person name="Sharp S."/>
            <person name="Smith T.C."/>
            <person name="Stanton J.D."/>
            <person name="Ullery H.E."/>
            <person name="Wilson R.J."/>
            <person name="Serrano M.G."/>
            <person name="Buck G."/>
            <person name="Lee V."/>
            <person name="Wang Y."/>
            <person name="Carvalho R."/>
            <person name="Voegtly L."/>
            <person name="Shi R."/>
            <person name="Duckworth R."/>
            <person name="Johnson A."/>
            <person name="Loviza R."/>
            <person name="Walstead R."/>
            <person name="Shah Z."/>
            <person name="Kiflezghi M."/>
            <person name="Wade K."/>
            <person name="Ball S.L."/>
            <person name="Bradley K.W."/>
            <person name="Asai D.J."/>
            <person name="Bowman C.A."/>
            <person name="Russell D.A."/>
            <person name="Pope W.H."/>
            <person name="Jacobs-Sera D."/>
            <person name="Hendrix R.W."/>
            <person name="Hatfull G.F."/>
        </authorList>
    </citation>
    <scope>NUCLEOTIDE SEQUENCE [LARGE SCALE GENOMIC DNA]</scope>
</reference>
<evidence type="ECO:0000313" key="3">
    <source>
        <dbReference type="EMBL" id="CUV07864.1"/>
    </source>
</evidence>
<dbReference type="VEuPathDB" id="CryptoDB:GY17_00000751"/>
<feature type="compositionally biased region" description="Acidic residues" evidence="1">
    <location>
        <begin position="97"/>
        <end position="110"/>
    </location>
</feature>
<keyword evidence="2" id="KW-0732">Signal</keyword>
<dbReference type="EMBL" id="LN877954">
    <property type="protein sequence ID" value="CUV07864.1"/>
    <property type="molecule type" value="Genomic_DNA"/>
</dbReference>
<organism evidence="3">
    <name type="scientific">Cryptosporidium hominis</name>
    <dbReference type="NCBI Taxonomy" id="237895"/>
    <lineage>
        <taxon>Eukaryota</taxon>
        <taxon>Sar</taxon>
        <taxon>Alveolata</taxon>
        <taxon>Apicomplexa</taxon>
        <taxon>Conoidasida</taxon>
        <taxon>Coccidia</taxon>
        <taxon>Eucoccidiorida</taxon>
        <taxon>Eimeriorina</taxon>
        <taxon>Cryptosporidiidae</taxon>
        <taxon>Cryptosporidium</taxon>
    </lineage>
</organism>
<gene>
    <name evidence="3" type="ORF">CHUDEA8_new_10</name>
</gene>
<name>A0A0S4TKD3_CRYHO</name>
<protein>
    <submittedName>
        <fullName evidence="3">Uncharacterized protein</fullName>
    </submittedName>
</protein>
<dbReference type="Proteomes" id="UP000199752">
    <property type="component" value="Chromosome 8"/>
</dbReference>
<dbReference type="VEuPathDB" id="CryptoDB:CHUDEA8_new_10"/>
<sequence length="165" mass="18458">MIFDMRVFFLTILCIIFSLSSATPGQIEPIAGTSNIVQDLKSAVNKMREILVQAPESHLQEKLQAFISLGELENDIQDLSNLFNNKRLLLIQSSNDIENDDDQEDNESEELNQNSEGQKDTPTPEEAEELLKQLTTKIWKTTDEILRAHTGISGLVGTLPTKTIS</sequence>
<dbReference type="AlphaFoldDB" id="A0A0S4TKD3"/>
<proteinExistence type="predicted"/>
<feature type="chain" id="PRO_5006627825" evidence="2">
    <location>
        <begin position="23"/>
        <end position="165"/>
    </location>
</feature>
<evidence type="ECO:0000256" key="1">
    <source>
        <dbReference type="SAM" id="MobiDB-lite"/>
    </source>
</evidence>
<evidence type="ECO:0000256" key="2">
    <source>
        <dbReference type="SAM" id="SignalP"/>
    </source>
</evidence>
<feature type="signal peptide" evidence="2">
    <location>
        <begin position="1"/>
        <end position="22"/>
    </location>
</feature>
<dbReference type="VEuPathDB" id="CryptoDB:ChTU502y2012_405g0045"/>